<dbReference type="Proteomes" id="UP000683360">
    <property type="component" value="Unassembled WGS sequence"/>
</dbReference>
<keyword evidence="2" id="KW-0472">Membrane</keyword>
<protein>
    <submittedName>
        <fullName evidence="3">Uncharacterized protein</fullName>
    </submittedName>
</protein>
<keyword evidence="2" id="KW-0812">Transmembrane</keyword>
<proteinExistence type="predicted"/>
<evidence type="ECO:0000256" key="2">
    <source>
        <dbReference type="SAM" id="Phobius"/>
    </source>
</evidence>
<keyword evidence="4" id="KW-1185">Reference proteome</keyword>
<feature type="transmembrane region" description="Helical" evidence="2">
    <location>
        <begin position="305"/>
        <end position="327"/>
    </location>
</feature>
<evidence type="ECO:0000313" key="3">
    <source>
        <dbReference type="EMBL" id="CAG2202278.1"/>
    </source>
</evidence>
<keyword evidence="2" id="KW-1133">Transmembrane helix</keyword>
<evidence type="ECO:0000313" key="4">
    <source>
        <dbReference type="Proteomes" id="UP000683360"/>
    </source>
</evidence>
<accession>A0A8S3QYT6</accession>
<feature type="region of interest" description="Disordered" evidence="1">
    <location>
        <begin position="1"/>
        <end position="43"/>
    </location>
</feature>
<evidence type="ECO:0000256" key="1">
    <source>
        <dbReference type="SAM" id="MobiDB-lite"/>
    </source>
</evidence>
<comment type="caution">
    <text evidence="3">The sequence shown here is derived from an EMBL/GenBank/DDBJ whole genome shotgun (WGS) entry which is preliminary data.</text>
</comment>
<reference evidence="3" key="1">
    <citation type="submission" date="2021-03" db="EMBL/GenBank/DDBJ databases">
        <authorList>
            <person name="Bekaert M."/>
        </authorList>
    </citation>
    <scope>NUCLEOTIDE SEQUENCE</scope>
</reference>
<feature type="compositionally biased region" description="Low complexity" evidence="1">
    <location>
        <begin position="22"/>
        <end position="43"/>
    </location>
</feature>
<gene>
    <name evidence="3" type="ORF">MEDL_16852</name>
</gene>
<dbReference type="OrthoDB" id="6108262at2759"/>
<organism evidence="3 4">
    <name type="scientific">Mytilus edulis</name>
    <name type="common">Blue mussel</name>
    <dbReference type="NCBI Taxonomy" id="6550"/>
    <lineage>
        <taxon>Eukaryota</taxon>
        <taxon>Metazoa</taxon>
        <taxon>Spiralia</taxon>
        <taxon>Lophotrochozoa</taxon>
        <taxon>Mollusca</taxon>
        <taxon>Bivalvia</taxon>
        <taxon>Autobranchia</taxon>
        <taxon>Pteriomorphia</taxon>
        <taxon>Mytilida</taxon>
        <taxon>Mytiloidea</taxon>
        <taxon>Mytilidae</taxon>
        <taxon>Mytilinae</taxon>
        <taxon>Mytilus</taxon>
    </lineage>
</organism>
<sequence>MDNSRKQGAKRRRSSPSYHGASKNGSPSRSFSSSTSFEDTSWTSIKPEHSDGRSISLNWTKTDFEEDCGIYYDINSSPIYNLFSFPSTMAKKRTIIPKICLNDLPEIVKTLVLLTKEKLNFSLNDCDGYTYKSHIERAEAINEAKRACQHFLSCFNDIEELISSLPDIDKRCIYQYYNSALEFLQFSLPMFLSKKYDDVGKEDFQWLFTKFSEIFLLKPQPGDLCKRKMKIKREYEIECEADIRFTCHPSPVGYSPPTCCVVMVTEIAKENTGSSRNGEIDIHALSDKVLTQMVADLLFESEFSIFYPGVIGMLCIGTKLIFLYCEIPGHKLLAIKKNGKLEETEKANIQFTRAFDYLVADDRNEILDYLFWLGYIQSSGYFNQ</sequence>
<dbReference type="AlphaFoldDB" id="A0A8S3QYT6"/>
<name>A0A8S3QYT6_MYTED</name>
<dbReference type="EMBL" id="CAJPWZ010000885">
    <property type="protein sequence ID" value="CAG2202278.1"/>
    <property type="molecule type" value="Genomic_DNA"/>
</dbReference>